<dbReference type="Proteomes" id="UP000024635">
    <property type="component" value="Unassembled WGS sequence"/>
</dbReference>
<dbReference type="PANTHER" id="PTHR12718">
    <property type="entry name" value="CELL CYCLE CONTROL PROTEIN CWF15"/>
    <property type="match status" value="1"/>
</dbReference>
<dbReference type="InterPro" id="IPR006973">
    <property type="entry name" value="Cwf_Cwc_15"/>
</dbReference>
<comment type="caution">
    <text evidence="5">The sequence shown here is derived from an EMBL/GenBank/DDBJ whole genome shotgun (WGS) entry which is preliminary data.</text>
</comment>
<feature type="compositionally biased region" description="Basic residues" evidence="4">
    <location>
        <begin position="225"/>
        <end position="236"/>
    </location>
</feature>
<evidence type="ECO:0000256" key="2">
    <source>
        <dbReference type="ARBA" id="ARBA00022664"/>
    </source>
</evidence>
<dbReference type="AlphaFoldDB" id="A0A016U1E7"/>
<evidence type="ECO:0000313" key="6">
    <source>
        <dbReference type="Proteomes" id="UP000024635"/>
    </source>
</evidence>
<evidence type="ECO:0000313" key="5">
    <source>
        <dbReference type="EMBL" id="EYC08925.1"/>
    </source>
</evidence>
<accession>A0A016U1E7</accession>
<organism evidence="5 6">
    <name type="scientific">Ancylostoma ceylanicum</name>
    <dbReference type="NCBI Taxonomy" id="53326"/>
    <lineage>
        <taxon>Eukaryota</taxon>
        <taxon>Metazoa</taxon>
        <taxon>Ecdysozoa</taxon>
        <taxon>Nematoda</taxon>
        <taxon>Chromadorea</taxon>
        <taxon>Rhabditida</taxon>
        <taxon>Rhabditina</taxon>
        <taxon>Rhabditomorpha</taxon>
        <taxon>Strongyloidea</taxon>
        <taxon>Ancylostomatidae</taxon>
        <taxon>Ancylostomatinae</taxon>
        <taxon>Ancylostoma</taxon>
    </lineage>
</organism>
<gene>
    <name evidence="5" type="primary">Acey_s0063.g3437</name>
    <name evidence="5" type="synonym">Acey-T10C6.5</name>
    <name evidence="5" type="ORF">Y032_0063g3437</name>
</gene>
<sequence>MTTAHRPTFHPARGGTGRTEGDLSKLSQQYSSKDMPSHTKLKYRQTGQGTEEELRRRDLRRELEDKEKAASRDRRSRDSAAPSSSKRARLEEITHAGVDADEPLDEPDSSDDDSDEDDTAALMAELERIKKERAAEKAAREEEEKKREEKIRMDNILAGNPLLNISEPGSSSSNGGDFKVKRRWDDDVVFKNCAKEARCATAPRVPESMSFAAVMLLLVGKHGKVGKRTKLGRKAPKNSTPTADDNDSGA</sequence>
<feature type="region of interest" description="Disordered" evidence="4">
    <location>
        <begin position="225"/>
        <end position="250"/>
    </location>
</feature>
<name>A0A016U1E7_9BILA</name>
<dbReference type="PANTHER" id="PTHR12718:SF2">
    <property type="entry name" value="SPLICEOSOME-ASSOCIATED PROTEIN CWC15 HOMOLOG"/>
    <property type="match status" value="1"/>
</dbReference>
<dbReference type="EMBL" id="JARK01001399">
    <property type="protein sequence ID" value="EYC08925.1"/>
    <property type="molecule type" value="Genomic_DNA"/>
</dbReference>
<feature type="compositionally biased region" description="Basic and acidic residues" evidence="4">
    <location>
        <begin position="52"/>
        <end position="78"/>
    </location>
</feature>
<reference evidence="6" key="1">
    <citation type="journal article" date="2015" name="Nat. Genet.">
        <title>The genome and transcriptome of the zoonotic hookworm Ancylostoma ceylanicum identify infection-specific gene families.</title>
        <authorList>
            <person name="Schwarz E.M."/>
            <person name="Hu Y."/>
            <person name="Antoshechkin I."/>
            <person name="Miller M.M."/>
            <person name="Sternberg P.W."/>
            <person name="Aroian R.V."/>
        </authorList>
    </citation>
    <scope>NUCLEOTIDE SEQUENCE</scope>
    <source>
        <strain evidence="6">HY135</strain>
    </source>
</reference>
<dbReference type="Pfam" id="PF04889">
    <property type="entry name" value="Cwf_Cwc_15"/>
    <property type="match status" value="1"/>
</dbReference>
<evidence type="ECO:0000256" key="4">
    <source>
        <dbReference type="SAM" id="MobiDB-lite"/>
    </source>
</evidence>
<feature type="compositionally biased region" description="Basic and acidic residues" evidence="4">
    <location>
        <begin position="125"/>
        <end position="153"/>
    </location>
</feature>
<dbReference type="STRING" id="53326.A0A016U1E7"/>
<evidence type="ECO:0000256" key="3">
    <source>
        <dbReference type="ARBA" id="ARBA00023187"/>
    </source>
</evidence>
<feature type="compositionally biased region" description="Acidic residues" evidence="4">
    <location>
        <begin position="99"/>
        <end position="119"/>
    </location>
</feature>
<feature type="region of interest" description="Disordered" evidence="4">
    <location>
        <begin position="1"/>
        <end position="153"/>
    </location>
</feature>
<dbReference type="GO" id="GO:0045292">
    <property type="term" value="P:mRNA cis splicing, via spliceosome"/>
    <property type="evidence" value="ECO:0007669"/>
    <property type="project" value="TreeGrafter"/>
</dbReference>
<dbReference type="GO" id="GO:0003723">
    <property type="term" value="F:RNA binding"/>
    <property type="evidence" value="ECO:0007669"/>
    <property type="project" value="TreeGrafter"/>
</dbReference>
<keyword evidence="6" id="KW-1185">Reference proteome</keyword>
<proteinExistence type="inferred from homology"/>
<protein>
    <recommendedName>
        <fullName evidence="7">Cwf15/Cwc15 cell cycle control protein</fullName>
    </recommendedName>
</protein>
<evidence type="ECO:0000256" key="1">
    <source>
        <dbReference type="ARBA" id="ARBA00006644"/>
    </source>
</evidence>
<dbReference type="OrthoDB" id="30179at2759"/>
<comment type="similarity">
    <text evidence="1">Belongs to the CWC15 family.</text>
</comment>
<keyword evidence="3" id="KW-0508">mRNA splicing</keyword>
<dbReference type="GO" id="GO:0071013">
    <property type="term" value="C:catalytic step 2 spliceosome"/>
    <property type="evidence" value="ECO:0007669"/>
    <property type="project" value="TreeGrafter"/>
</dbReference>
<keyword evidence="2" id="KW-0507">mRNA processing</keyword>
<feature type="compositionally biased region" description="Polar residues" evidence="4">
    <location>
        <begin position="25"/>
        <end position="34"/>
    </location>
</feature>
<evidence type="ECO:0008006" key="7">
    <source>
        <dbReference type="Google" id="ProtNLM"/>
    </source>
</evidence>